<evidence type="ECO:0000313" key="3">
    <source>
        <dbReference type="EMBL" id="TFY83464.1"/>
    </source>
</evidence>
<dbReference type="InterPro" id="IPR039146">
    <property type="entry name" value="GPANK1"/>
</dbReference>
<accession>A0A4Z0AB40</accession>
<protein>
    <recommendedName>
        <fullName evidence="2">G-patch domain-containing protein</fullName>
    </recommendedName>
</protein>
<dbReference type="EMBL" id="SFCI01000027">
    <property type="protein sequence ID" value="TFY83464.1"/>
    <property type="molecule type" value="Genomic_DNA"/>
</dbReference>
<dbReference type="PROSITE" id="PS50174">
    <property type="entry name" value="G_PATCH"/>
    <property type="match status" value="1"/>
</dbReference>
<gene>
    <name evidence="3" type="ORF">EWM64_g552</name>
</gene>
<feature type="compositionally biased region" description="Basic and acidic residues" evidence="1">
    <location>
        <begin position="8"/>
        <end position="23"/>
    </location>
</feature>
<dbReference type="AlphaFoldDB" id="A0A4Z0AB40"/>
<name>A0A4Z0AB40_9AGAM</name>
<keyword evidence="4" id="KW-1185">Reference proteome</keyword>
<evidence type="ECO:0000313" key="4">
    <source>
        <dbReference type="Proteomes" id="UP000298061"/>
    </source>
</evidence>
<dbReference type="STRING" id="135208.A0A4Z0AB40"/>
<feature type="compositionally biased region" description="Low complexity" evidence="1">
    <location>
        <begin position="155"/>
        <end position="167"/>
    </location>
</feature>
<feature type="region of interest" description="Disordered" evidence="1">
    <location>
        <begin position="1"/>
        <end position="39"/>
    </location>
</feature>
<dbReference type="Pfam" id="PF01585">
    <property type="entry name" value="G-patch"/>
    <property type="match status" value="1"/>
</dbReference>
<dbReference type="OrthoDB" id="2538319at2759"/>
<feature type="domain" description="G-patch" evidence="2">
    <location>
        <begin position="192"/>
        <end position="212"/>
    </location>
</feature>
<dbReference type="PANTHER" id="PTHR20923:SF1">
    <property type="entry name" value="G PATCH DOMAIN AND ANKYRIN REPEAT-CONTAINING PROTEIN 1"/>
    <property type="match status" value="1"/>
</dbReference>
<dbReference type="Proteomes" id="UP000298061">
    <property type="component" value="Unassembled WGS sequence"/>
</dbReference>
<comment type="caution">
    <text evidence="3">The sequence shown here is derived from an EMBL/GenBank/DDBJ whole genome shotgun (WGS) entry which is preliminary data.</text>
</comment>
<evidence type="ECO:0000259" key="2">
    <source>
        <dbReference type="PROSITE" id="PS50174"/>
    </source>
</evidence>
<evidence type="ECO:0000256" key="1">
    <source>
        <dbReference type="SAM" id="MobiDB-lite"/>
    </source>
</evidence>
<reference evidence="3 4" key="1">
    <citation type="submission" date="2019-02" db="EMBL/GenBank/DDBJ databases">
        <title>Genome sequencing of the rare red list fungi Hericium alpestre (H. flagellum).</title>
        <authorList>
            <person name="Buettner E."/>
            <person name="Kellner H."/>
        </authorList>
    </citation>
    <scope>NUCLEOTIDE SEQUENCE [LARGE SCALE GENOMIC DNA]</scope>
    <source>
        <strain evidence="3 4">DSM 108284</strain>
    </source>
</reference>
<dbReference type="PANTHER" id="PTHR20923">
    <property type="entry name" value="BAT4 PROTEIN-RELATED"/>
    <property type="match status" value="1"/>
</dbReference>
<sequence>MATVTHHIRSDYDPAVDRERLQRETGQLPEEAQDEADLAWQTEPAFGVRRRLAANAPHFVPATISFDEWGGVLTNPNAPTLPERTRSQEDVAAWYRSLQRRELDLSPGPSSLSAVQKAASAPPPEAGPSTLRPPGQPRKPKRDRQWFISRALSQPSSTPSTPAPTTSLADILARNPPSERPLKPPVFLHLDPSNRGWAMLQSRGWSEGEGLGMSVPHRADLQRSAEEVEAIPPPTKTRLERQSVQVKQEEIVLDDDIVEVKAAQEVIDLTLSDSDVGGEGEDEDQDFGSASVLSTSIAAQASSSAGPGPEAHPTQTALLTPIATVLKSDRLGIGLKAKTQGPHRASVKRVTHNAAALAAHVKAAKQLKRQQELLGRGRRGFQRKERMERERHERLMAYLNR</sequence>
<proteinExistence type="predicted"/>
<organism evidence="3 4">
    <name type="scientific">Hericium alpestre</name>
    <dbReference type="NCBI Taxonomy" id="135208"/>
    <lineage>
        <taxon>Eukaryota</taxon>
        <taxon>Fungi</taxon>
        <taxon>Dikarya</taxon>
        <taxon>Basidiomycota</taxon>
        <taxon>Agaricomycotina</taxon>
        <taxon>Agaricomycetes</taxon>
        <taxon>Russulales</taxon>
        <taxon>Hericiaceae</taxon>
        <taxon>Hericium</taxon>
    </lineage>
</organism>
<dbReference type="InterPro" id="IPR000467">
    <property type="entry name" value="G_patch_dom"/>
</dbReference>
<dbReference type="GO" id="GO:0003676">
    <property type="term" value="F:nucleic acid binding"/>
    <property type="evidence" value="ECO:0007669"/>
    <property type="project" value="InterPro"/>
</dbReference>
<feature type="region of interest" description="Disordered" evidence="1">
    <location>
        <begin position="105"/>
        <end position="187"/>
    </location>
</feature>